<comment type="subcellular location">
    <subcellularLocation>
        <location evidence="1">Membrane</location>
        <topology evidence="1">Multi-pass membrane protein</topology>
    </subcellularLocation>
</comment>
<dbReference type="Proteomes" id="UP000799324">
    <property type="component" value="Unassembled WGS sequence"/>
</dbReference>
<sequence>MVAYPLQTTCLGVICGTPVLASIFVVLRIYTRRKLNLRLGLDDWLIVIPTLLSLALIGPSYKHVKMWHIGMHIWQVPPNEIEPNYDEYYAVLMAFNLINIPILPLVKASIIFLLLRAGSVIEWLKKVLYAILFFTVGSALIPWFLYIFTCPPQTGNTWKPRTFGGLHCMGRHRMGEMLIWVTCANLLTDLLIFPIPFIIVRRMMSARVRSRLVVLAVFTSSLAVTAIGAAKIYLSYRDRLYSLFQPDWTYPIDYCVNHIENNVAIIVANVPILRGLVTRWVFNFRTKATPMEREFRSEWQWSSSGSSSTFTRVARKNRIARKILPCIDEDFSSSLARSGDVREPNYPPRIVTTDYRKNRSFKSGKPDVDWDRDSFEKRYETANCCEKGDMLTTVRSVGSLGSAPTLVDSKEIDWRYSHPGCPGSIASPRRISTISSPPMSPISPLAPCLLRDVEDDDEIYPYP</sequence>
<dbReference type="AlphaFoldDB" id="A0A6A6T682"/>
<feature type="transmembrane region" description="Helical" evidence="6">
    <location>
        <begin position="127"/>
        <end position="148"/>
    </location>
</feature>
<dbReference type="GO" id="GO:0016020">
    <property type="term" value="C:membrane"/>
    <property type="evidence" value="ECO:0007669"/>
    <property type="project" value="UniProtKB-SubCell"/>
</dbReference>
<feature type="transmembrane region" description="Helical" evidence="6">
    <location>
        <begin position="6"/>
        <end position="31"/>
    </location>
</feature>
<dbReference type="OrthoDB" id="5329176at2759"/>
<dbReference type="PANTHER" id="PTHR33048:SF158">
    <property type="entry name" value="MEMBRANE PROTEIN PTH11-LIKE, PUTATIVE-RELATED"/>
    <property type="match status" value="1"/>
</dbReference>
<evidence type="ECO:0000313" key="8">
    <source>
        <dbReference type="EMBL" id="KAF2655525.1"/>
    </source>
</evidence>
<protein>
    <recommendedName>
        <fullName evidence="7">Rhodopsin domain-containing protein</fullName>
    </recommendedName>
</protein>
<dbReference type="EMBL" id="MU004348">
    <property type="protein sequence ID" value="KAF2655525.1"/>
    <property type="molecule type" value="Genomic_DNA"/>
</dbReference>
<evidence type="ECO:0000256" key="1">
    <source>
        <dbReference type="ARBA" id="ARBA00004141"/>
    </source>
</evidence>
<evidence type="ECO:0000259" key="7">
    <source>
        <dbReference type="Pfam" id="PF20684"/>
    </source>
</evidence>
<feature type="domain" description="Rhodopsin" evidence="7">
    <location>
        <begin position="27"/>
        <end position="278"/>
    </location>
</feature>
<feature type="transmembrane region" description="Helical" evidence="6">
    <location>
        <begin position="43"/>
        <end position="61"/>
    </location>
</feature>
<evidence type="ECO:0000256" key="3">
    <source>
        <dbReference type="ARBA" id="ARBA00022989"/>
    </source>
</evidence>
<gene>
    <name evidence="8" type="ORF">K491DRAFT_658206</name>
</gene>
<proteinExistence type="inferred from homology"/>
<organism evidence="8 9">
    <name type="scientific">Lophiostoma macrostomum CBS 122681</name>
    <dbReference type="NCBI Taxonomy" id="1314788"/>
    <lineage>
        <taxon>Eukaryota</taxon>
        <taxon>Fungi</taxon>
        <taxon>Dikarya</taxon>
        <taxon>Ascomycota</taxon>
        <taxon>Pezizomycotina</taxon>
        <taxon>Dothideomycetes</taxon>
        <taxon>Pleosporomycetidae</taxon>
        <taxon>Pleosporales</taxon>
        <taxon>Lophiostomataceae</taxon>
        <taxon>Lophiostoma</taxon>
    </lineage>
</organism>
<feature type="transmembrane region" description="Helical" evidence="6">
    <location>
        <begin position="177"/>
        <end position="200"/>
    </location>
</feature>
<keyword evidence="2 6" id="KW-0812">Transmembrane</keyword>
<evidence type="ECO:0000256" key="6">
    <source>
        <dbReference type="SAM" id="Phobius"/>
    </source>
</evidence>
<keyword evidence="9" id="KW-1185">Reference proteome</keyword>
<keyword evidence="3 6" id="KW-1133">Transmembrane helix</keyword>
<dbReference type="PANTHER" id="PTHR33048">
    <property type="entry name" value="PTH11-LIKE INTEGRAL MEMBRANE PROTEIN (AFU_ORTHOLOGUE AFUA_5G11245)"/>
    <property type="match status" value="1"/>
</dbReference>
<evidence type="ECO:0000256" key="2">
    <source>
        <dbReference type="ARBA" id="ARBA00022692"/>
    </source>
</evidence>
<evidence type="ECO:0000313" key="9">
    <source>
        <dbReference type="Proteomes" id="UP000799324"/>
    </source>
</evidence>
<name>A0A6A6T682_9PLEO</name>
<dbReference type="InterPro" id="IPR052337">
    <property type="entry name" value="SAT4-like"/>
</dbReference>
<feature type="transmembrane region" description="Helical" evidence="6">
    <location>
        <begin position="212"/>
        <end position="234"/>
    </location>
</feature>
<keyword evidence="4 6" id="KW-0472">Membrane</keyword>
<accession>A0A6A6T682</accession>
<dbReference type="Pfam" id="PF20684">
    <property type="entry name" value="Fung_rhodopsin"/>
    <property type="match status" value="1"/>
</dbReference>
<reference evidence="8" key="1">
    <citation type="journal article" date="2020" name="Stud. Mycol.">
        <title>101 Dothideomycetes genomes: a test case for predicting lifestyles and emergence of pathogens.</title>
        <authorList>
            <person name="Haridas S."/>
            <person name="Albert R."/>
            <person name="Binder M."/>
            <person name="Bloem J."/>
            <person name="Labutti K."/>
            <person name="Salamov A."/>
            <person name="Andreopoulos B."/>
            <person name="Baker S."/>
            <person name="Barry K."/>
            <person name="Bills G."/>
            <person name="Bluhm B."/>
            <person name="Cannon C."/>
            <person name="Castanera R."/>
            <person name="Culley D."/>
            <person name="Daum C."/>
            <person name="Ezra D."/>
            <person name="Gonzalez J."/>
            <person name="Henrissat B."/>
            <person name="Kuo A."/>
            <person name="Liang C."/>
            <person name="Lipzen A."/>
            <person name="Lutzoni F."/>
            <person name="Magnuson J."/>
            <person name="Mondo S."/>
            <person name="Nolan M."/>
            <person name="Ohm R."/>
            <person name="Pangilinan J."/>
            <person name="Park H.-J."/>
            <person name="Ramirez L."/>
            <person name="Alfaro M."/>
            <person name="Sun H."/>
            <person name="Tritt A."/>
            <person name="Yoshinaga Y."/>
            <person name="Zwiers L.-H."/>
            <person name="Turgeon B."/>
            <person name="Goodwin S."/>
            <person name="Spatafora J."/>
            <person name="Crous P."/>
            <person name="Grigoriev I."/>
        </authorList>
    </citation>
    <scope>NUCLEOTIDE SEQUENCE</scope>
    <source>
        <strain evidence="8">CBS 122681</strain>
    </source>
</reference>
<dbReference type="InterPro" id="IPR049326">
    <property type="entry name" value="Rhodopsin_dom_fungi"/>
</dbReference>
<evidence type="ECO:0000256" key="5">
    <source>
        <dbReference type="ARBA" id="ARBA00038359"/>
    </source>
</evidence>
<comment type="similarity">
    <text evidence="5">Belongs to the SAT4 family.</text>
</comment>
<evidence type="ECO:0000256" key="4">
    <source>
        <dbReference type="ARBA" id="ARBA00023136"/>
    </source>
</evidence>
<feature type="transmembrane region" description="Helical" evidence="6">
    <location>
        <begin position="88"/>
        <end position="115"/>
    </location>
</feature>